<comment type="caution">
    <text evidence="6">The sequence shown here is derived from an EMBL/GenBank/DDBJ whole genome shotgun (WGS) entry which is preliminary data.</text>
</comment>
<evidence type="ECO:0000313" key="6">
    <source>
        <dbReference type="EMBL" id="MBU9698975.1"/>
    </source>
</evidence>
<evidence type="ECO:0000256" key="2">
    <source>
        <dbReference type="ARBA" id="ARBA00022741"/>
    </source>
</evidence>
<dbReference type="Pfam" id="PF01923">
    <property type="entry name" value="Cob_adeno_trans"/>
    <property type="match status" value="1"/>
</dbReference>
<dbReference type="Proteomes" id="UP000731907">
    <property type="component" value="Unassembled WGS sequence"/>
</dbReference>
<evidence type="ECO:0000313" key="7">
    <source>
        <dbReference type="Proteomes" id="UP000731907"/>
    </source>
</evidence>
<evidence type="ECO:0000259" key="5">
    <source>
        <dbReference type="Pfam" id="PF01923"/>
    </source>
</evidence>
<dbReference type="InterPro" id="IPR036451">
    <property type="entry name" value="CblAdoTrfase-like_sf"/>
</dbReference>
<comment type="catalytic activity">
    <reaction evidence="4">
        <text>2 cob(II)yrinate a,c diamide + reduced [electron-transfer flavoprotein] + 2 ATP = 2 adenosylcob(III)yrinate a,c-diamide + 2 triphosphate + oxidized [electron-transfer flavoprotein] + 3 H(+)</text>
        <dbReference type="Rhea" id="RHEA:11528"/>
        <dbReference type="Rhea" id="RHEA-COMP:10685"/>
        <dbReference type="Rhea" id="RHEA-COMP:10686"/>
        <dbReference type="ChEBI" id="CHEBI:15378"/>
        <dbReference type="ChEBI" id="CHEBI:18036"/>
        <dbReference type="ChEBI" id="CHEBI:30616"/>
        <dbReference type="ChEBI" id="CHEBI:57692"/>
        <dbReference type="ChEBI" id="CHEBI:58307"/>
        <dbReference type="ChEBI" id="CHEBI:58503"/>
        <dbReference type="ChEBI" id="CHEBI:58537"/>
        <dbReference type="EC" id="2.5.1.17"/>
    </reaction>
</comment>
<organism evidence="6 7">
    <name type="scientific">Paragemmobacter amnigenus</name>
    <dbReference type="NCBI Taxonomy" id="2852097"/>
    <lineage>
        <taxon>Bacteria</taxon>
        <taxon>Pseudomonadati</taxon>
        <taxon>Pseudomonadota</taxon>
        <taxon>Alphaproteobacteria</taxon>
        <taxon>Rhodobacterales</taxon>
        <taxon>Paracoccaceae</taxon>
        <taxon>Paragemmobacter</taxon>
    </lineage>
</organism>
<dbReference type="RefSeq" id="WP_161763072.1">
    <property type="nucleotide sequence ID" value="NZ_JAAATX020000009.1"/>
</dbReference>
<protein>
    <recommendedName>
        <fullName evidence="4">Corrinoid adenosyltransferase</fullName>
        <ecNumber evidence="4">2.5.1.17</ecNumber>
    </recommendedName>
    <alternativeName>
        <fullName evidence="4">Cob(II)alamin adenosyltransferase</fullName>
    </alternativeName>
    <alternativeName>
        <fullName evidence="4">Cob(II)yrinic acid a,c-diamide adenosyltransferase</fullName>
    </alternativeName>
    <alternativeName>
        <fullName evidence="4">Cobinamide/cobalamin adenosyltransferase</fullName>
    </alternativeName>
</protein>
<dbReference type="EMBL" id="JAAATX020000009">
    <property type="protein sequence ID" value="MBU9698975.1"/>
    <property type="molecule type" value="Genomic_DNA"/>
</dbReference>
<evidence type="ECO:0000256" key="3">
    <source>
        <dbReference type="ARBA" id="ARBA00022840"/>
    </source>
</evidence>
<evidence type="ECO:0000256" key="1">
    <source>
        <dbReference type="ARBA" id="ARBA00022679"/>
    </source>
</evidence>
<dbReference type="PANTHER" id="PTHR12213:SF0">
    <property type="entry name" value="CORRINOID ADENOSYLTRANSFERASE MMAB"/>
    <property type="match status" value="1"/>
</dbReference>
<sequence>MGNVPSKSANLIGNVGSTFLPDGSVVDKDIPRLEATGTIEELNSVIGFARSQILIHEPLSGLIEALRLIQQDLLELGGALSNPGEDLLSQTKVSRLKATIEEWSPHLLAHSISSNKEDPPAVGALLIARSICRRSERRLVTALVVDPQPGKFGLAYLNLLSDFLLLASRLMKKE</sequence>
<keyword evidence="4" id="KW-0169">Cobalamin biosynthesis</keyword>
<dbReference type="EC" id="2.5.1.17" evidence="4"/>
<comment type="pathway">
    <text evidence="4">Cofactor biosynthesis; adenosylcobalamin biosynthesis; adenosylcobalamin from cob(II)yrinate a,c-diamide: step 2/7.</text>
</comment>
<dbReference type="SUPFAM" id="SSF89028">
    <property type="entry name" value="Cobalamin adenosyltransferase-like"/>
    <property type="match status" value="1"/>
</dbReference>
<gene>
    <name evidence="6" type="ORF">GU927_014085</name>
</gene>
<dbReference type="Gene3D" id="1.20.1200.10">
    <property type="entry name" value="Cobalamin adenosyltransferase-like"/>
    <property type="match status" value="1"/>
</dbReference>
<accession>A0ABS6J5D5</accession>
<keyword evidence="7" id="KW-1185">Reference proteome</keyword>
<proteinExistence type="inferred from homology"/>
<keyword evidence="3 4" id="KW-0067">ATP-binding</keyword>
<dbReference type="PANTHER" id="PTHR12213">
    <property type="entry name" value="CORRINOID ADENOSYLTRANSFERASE"/>
    <property type="match status" value="1"/>
</dbReference>
<feature type="domain" description="Cobalamin adenosyltransferase-like" evidence="5">
    <location>
        <begin position="13"/>
        <end position="170"/>
    </location>
</feature>
<evidence type="ECO:0000256" key="4">
    <source>
        <dbReference type="RuleBase" id="RU366026"/>
    </source>
</evidence>
<dbReference type="InterPro" id="IPR029499">
    <property type="entry name" value="PduO-typ"/>
</dbReference>
<comment type="similarity">
    <text evidence="4">Belongs to the Cob(I)alamin adenosyltransferase family.</text>
</comment>
<dbReference type="InterPro" id="IPR016030">
    <property type="entry name" value="CblAdoTrfase-like"/>
</dbReference>
<keyword evidence="1 4" id="KW-0808">Transferase</keyword>
<reference evidence="6 7" key="1">
    <citation type="submission" date="2021-06" db="EMBL/GenBank/DDBJ databases">
        <title>Rhodobacteraceae bacterium strain HSP-20.</title>
        <authorList>
            <person name="Chen W.-M."/>
        </authorList>
    </citation>
    <scope>NUCLEOTIDE SEQUENCE [LARGE SCALE GENOMIC DNA]</scope>
    <source>
        <strain evidence="6 7">HSP-20</strain>
    </source>
</reference>
<keyword evidence="2 4" id="KW-0547">Nucleotide-binding</keyword>
<comment type="catalytic activity">
    <reaction evidence="4">
        <text>2 cob(II)alamin + reduced [electron-transfer flavoprotein] + 2 ATP = 2 adenosylcob(III)alamin + 2 triphosphate + oxidized [electron-transfer flavoprotein] + 3 H(+)</text>
        <dbReference type="Rhea" id="RHEA:28671"/>
        <dbReference type="Rhea" id="RHEA-COMP:10685"/>
        <dbReference type="Rhea" id="RHEA-COMP:10686"/>
        <dbReference type="ChEBI" id="CHEBI:15378"/>
        <dbReference type="ChEBI" id="CHEBI:16304"/>
        <dbReference type="ChEBI" id="CHEBI:18036"/>
        <dbReference type="ChEBI" id="CHEBI:18408"/>
        <dbReference type="ChEBI" id="CHEBI:30616"/>
        <dbReference type="ChEBI" id="CHEBI:57692"/>
        <dbReference type="ChEBI" id="CHEBI:58307"/>
        <dbReference type="EC" id="2.5.1.17"/>
    </reaction>
</comment>
<name>A0ABS6J5D5_9RHOB</name>